<feature type="region of interest" description="Disordered" evidence="3">
    <location>
        <begin position="133"/>
        <end position="291"/>
    </location>
</feature>
<feature type="region of interest" description="Disordered" evidence="3">
    <location>
        <begin position="646"/>
        <end position="820"/>
    </location>
</feature>
<name>A0A8K0XT39_9AGAR</name>
<evidence type="ECO:0000256" key="2">
    <source>
        <dbReference type="ARBA" id="ARBA00023242"/>
    </source>
</evidence>
<evidence type="ECO:0000313" key="4">
    <source>
        <dbReference type="EMBL" id="KAH8104641.1"/>
    </source>
</evidence>
<dbReference type="Pfam" id="PF05965">
    <property type="entry name" value="FYRC"/>
    <property type="match status" value="1"/>
</dbReference>
<dbReference type="OrthoDB" id="285793at2759"/>
<dbReference type="GO" id="GO:0005634">
    <property type="term" value="C:nucleus"/>
    <property type="evidence" value="ECO:0007669"/>
    <property type="project" value="UniProtKB-SubCell"/>
</dbReference>
<organism evidence="4 5">
    <name type="scientific">Cristinia sonorae</name>
    <dbReference type="NCBI Taxonomy" id="1940300"/>
    <lineage>
        <taxon>Eukaryota</taxon>
        <taxon>Fungi</taxon>
        <taxon>Dikarya</taxon>
        <taxon>Basidiomycota</taxon>
        <taxon>Agaricomycotina</taxon>
        <taxon>Agaricomycetes</taxon>
        <taxon>Agaricomycetidae</taxon>
        <taxon>Agaricales</taxon>
        <taxon>Pleurotineae</taxon>
        <taxon>Stephanosporaceae</taxon>
        <taxon>Cristinia</taxon>
    </lineage>
</organism>
<comment type="caution">
    <text evidence="4">The sequence shown here is derived from an EMBL/GenBank/DDBJ whole genome shotgun (WGS) entry which is preliminary data.</text>
</comment>
<feature type="compositionally biased region" description="Low complexity" evidence="3">
    <location>
        <begin position="196"/>
        <end position="207"/>
    </location>
</feature>
<dbReference type="InterPro" id="IPR003889">
    <property type="entry name" value="FYrich_C"/>
</dbReference>
<dbReference type="InterPro" id="IPR040092">
    <property type="entry name" value="TBRG1"/>
</dbReference>
<feature type="compositionally biased region" description="Basic and acidic residues" evidence="3">
    <location>
        <begin position="741"/>
        <end position="752"/>
    </location>
</feature>
<evidence type="ECO:0000313" key="5">
    <source>
        <dbReference type="Proteomes" id="UP000813824"/>
    </source>
</evidence>
<dbReference type="InterPro" id="IPR003888">
    <property type="entry name" value="FYrich_N"/>
</dbReference>
<dbReference type="Pfam" id="PF05964">
    <property type="entry name" value="FYRN"/>
    <property type="match status" value="1"/>
</dbReference>
<evidence type="ECO:0000256" key="1">
    <source>
        <dbReference type="ARBA" id="ARBA00004123"/>
    </source>
</evidence>
<dbReference type="PANTHER" id="PTHR22715">
    <property type="entry name" value="TRANSFORMING GROWTH FACTOR BETA REGULATED GENE 1"/>
    <property type="match status" value="1"/>
</dbReference>
<keyword evidence="5" id="KW-1185">Reference proteome</keyword>
<feature type="region of interest" description="Disordered" evidence="3">
    <location>
        <begin position="1"/>
        <end position="34"/>
    </location>
</feature>
<evidence type="ECO:0008006" key="6">
    <source>
        <dbReference type="Google" id="ProtNLM"/>
    </source>
</evidence>
<dbReference type="SMART" id="SM00541">
    <property type="entry name" value="FYRN"/>
    <property type="match status" value="1"/>
</dbReference>
<feature type="region of interest" description="Disordered" evidence="3">
    <location>
        <begin position="604"/>
        <end position="626"/>
    </location>
</feature>
<feature type="compositionally biased region" description="Basic and acidic residues" evidence="3">
    <location>
        <begin position="706"/>
        <end position="721"/>
    </location>
</feature>
<feature type="compositionally biased region" description="Low complexity" evidence="3">
    <location>
        <begin position="650"/>
        <end position="677"/>
    </location>
</feature>
<feature type="compositionally biased region" description="Pro residues" evidence="3">
    <location>
        <begin position="180"/>
        <end position="195"/>
    </location>
</feature>
<feature type="compositionally biased region" description="Pro residues" evidence="3">
    <location>
        <begin position="1"/>
        <end position="14"/>
    </location>
</feature>
<feature type="compositionally biased region" description="Basic and acidic residues" evidence="3">
    <location>
        <begin position="147"/>
        <end position="166"/>
    </location>
</feature>
<gene>
    <name evidence="4" type="ORF">BXZ70DRAFT_887891</name>
</gene>
<sequence>MGPPTEMGPPPLPPQAGATTANSSKPPKDNHDVAEKYRRLKKRYFELEDRHKDAVLELRRSGERTVAWMNEKSALLERIDELTSAQLSPEQTLPSPALNAYPRSLLNPRNQREFIRNLDIGIVEAENESLDLDPLQHSRHVGPQARRMQEAEVRERQEEEAREARRANKRPRAGTRSKDPLPPPIPSPQPPPPQPQLVQQQNSLPSSHQMIVPMPSPNHVLSPGHGPMQSPPVPVSNAGTRLRVMPAPARPSPGDISPVPSSSSVVTTSAAPPPPPSITTQHDRSESPHSPMQIQEDEYMRGPTMVTLSPAVQYRQTPMDPAKAAQSQMQMTLRPSSGIGGLGRPSEMQRHTKPKRLKAHTVTTKSFSIPVVPRDKNHSPMLPLNVGIMTVLNLGSICMREHFHTERYIFPIGYEVTRRYLSTVDPNAEVVYNCKIMDGGDGPKFQIIAADVPESPFTAGTATGAWSVVVRSANSIRNRQHSNSVSGPDFFGLGQNTIKHLIQELPGADMLKDYVWQKFVEGGPLGGRHAAVIPALPEDHESTIMYAPVTPAPGNDPPTPVITTPPIANNGNGAPSHYYTEHGELVELDRPRELQIIHVDTDDLQTGTNHAHDGRVRHRSTHALSQGAPATMTSTIKPIMFHQEYPMAPPAAGSQGQGQTQAQELQQGQERAASSSGGRERRNSRASNPSYDEYSPNGGAASPSSYRDRPPPRSPLLHRDQQAAYSPRQGQASPYMSHNGGSREGDVERERGYAASSPAATQAAGVPATFASIMNAYPPGSTAERERSREREYAARHENGQGRGGGGVERSPEYAYANGR</sequence>
<dbReference type="Proteomes" id="UP000813824">
    <property type="component" value="Unassembled WGS sequence"/>
</dbReference>
<dbReference type="EMBL" id="JAEVFJ010000005">
    <property type="protein sequence ID" value="KAH8104641.1"/>
    <property type="molecule type" value="Genomic_DNA"/>
</dbReference>
<dbReference type="PANTHER" id="PTHR22715:SF0">
    <property type="entry name" value="TRANSFORMING GROWTH FACTOR BETA REGULATOR 1"/>
    <property type="match status" value="1"/>
</dbReference>
<keyword evidence="2" id="KW-0539">Nucleus</keyword>
<dbReference type="SMART" id="SM00542">
    <property type="entry name" value="FYRC"/>
    <property type="match status" value="1"/>
</dbReference>
<dbReference type="Gene3D" id="3.30.160.360">
    <property type="match status" value="1"/>
</dbReference>
<comment type="subcellular location">
    <subcellularLocation>
        <location evidence="1">Nucleus</location>
    </subcellularLocation>
</comment>
<evidence type="ECO:0000256" key="3">
    <source>
        <dbReference type="SAM" id="MobiDB-lite"/>
    </source>
</evidence>
<feature type="compositionally biased region" description="Polar residues" evidence="3">
    <location>
        <begin position="728"/>
        <end position="740"/>
    </location>
</feature>
<feature type="compositionally biased region" description="Low complexity" evidence="3">
    <location>
        <begin position="754"/>
        <end position="764"/>
    </location>
</feature>
<protein>
    <recommendedName>
        <fullName evidence="6">Transforming growth factor beta regulator 1</fullName>
    </recommendedName>
</protein>
<dbReference type="AlphaFoldDB" id="A0A8K0XT39"/>
<proteinExistence type="predicted"/>
<dbReference type="PROSITE" id="PS51542">
    <property type="entry name" value="FYRN"/>
    <property type="match status" value="1"/>
</dbReference>
<dbReference type="GO" id="GO:0051726">
    <property type="term" value="P:regulation of cell cycle"/>
    <property type="evidence" value="ECO:0007669"/>
    <property type="project" value="TreeGrafter"/>
</dbReference>
<dbReference type="PROSITE" id="PS51543">
    <property type="entry name" value="FYRC"/>
    <property type="match status" value="1"/>
</dbReference>
<feature type="compositionally biased region" description="Basic and acidic residues" evidence="3">
    <location>
        <begin position="783"/>
        <end position="800"/>
    </location>
</feature>
<feature type="region of interest" description="Disordered" evidence="3">
    <location>
        <begin position="336"/>
        <end position="356"/>
    </location>
</feature>
<accession>A0A8K0XT39</accession>
<reference evidence="4" key="1">
    <citation type="journal article" date="2021" name="New Phytol.">
        <title>Evolutionary innovations through gain and loss of genes in the ectomycorrhizal Boletales.</title>
        <authorList>
            <person name="Wu G."/>
            <person name="Miyauchi S."/>
            <person name="Morin E."/>
            <person name="Kuo A."/>
            <person name="Drula E."/>
            <person name="Varga T."/>
            <person name="Kohler A."/>
            <person name="Feng B."/>
            <person name="Cao Y."/>
            <person name="Lipzen A."/>
            <person name="Daum C."/>
            <person name="Hundley H."/>
            <person name="Pangilinan J."/>
            <person name="Johnson J."/>
            <person name="Barry K."/>
            <person name="LaButti K."/>
            <person name="Ng V."/>
            <person name="Ahrendt S."/>
            <person name="Min B."/>
            <person name="Choi I.G."/>
            <person name="Park H."/>
            <person name="Plett J.M."/>
            <person name="Magnuson J."/>
            <person name="Spatafora J.W."/>
            <person name="Nagy L.G."/>
            <person name="Henrissat B."/>
            <person name="Grigoriev I.V."/>
            <person name="Yang Z.L."/>
            <person name="Xu J."/>
            <person name="Martin F.M."/>
        </authorList>
    </citation>
    <scope>NUCLEOTIDE SEQUENCE</scope>
    <source>
        <strain evidence="4">KKN 215</strain>
    </source>
</reference>
<feature type="compositionally biased region" description="Low complexity" evidence="3">
    <location>
        <begin position="257"/>
        <end position="270"/>
    </location>
</feature>